<evidence type="ECO:0000259" key="3">
    <source>
        <dbReference type="Pfam" id="PF14746"/>
    </source>
</evidence>
<evidence type="ECO:0008006" key="6">
    <source>
        <dbReference type="Google" id="ProtNLM"/>
    </source>
</evidence>
<organism evidence="4 5">
    <name type="scientific">Meloidogyne graminicola</name>
    <dbReference type="NCBI Taxonomy" id="189291"/>
    <lineage>
        <taxon>Eukaryota</taxon>
        <taxon>Metazoa</taxon>
        <taxon>Ecdysozoa</taxon>
        <taxon>Nematoda</taxon>
        <taxon>Chromadorea</taxon>
        <taxon>Rhabditida</taxon>
        <taxon>Tylenchina</taxon>
        <taxon>Tylenchomorpha</taxon>
        <taxon>Tylenchoidea</taxon>
        <taxon>Meloidogynidae</taxon>
        <taxon>Meloidogyninae</taxon>
        <taxon>Meloidogyne</taxon>
    </lineage>
</organism>
<dbReference type="GO" id="GO:0005768">
    <property type="term" value="C:endosome"/>
    <property type="evidence" value="ECO:0007669"/>
    <property type="project" value="TreeGrafter"/>
</dbReference>
<evidence type="ECO:0000259" key="2">
    <source>
        <dbReference type="Pfam" id="PF14745"/>
    </source>
</evidence>
<dbReference type="GO" id="GO:0007032">
    <property type="term" value="P:endosome organization"/>
    <property type="evidence" value="ECO:0007669"/>
    <property type="project" value="TreeGrafter"/>
</dbReference>
<dbReference type="InterPro" id="IPR028191">
    <property type="entry name" value="WASH-4_N"/>
</dbReference>
<protein>
    <recommendedName>
        <fullName evidence="6">WASH complex subunit 4</fullName>
    </recommendedName>
</protein>
<feature type="domain" description="WASH complex subunit 4 N-terminal" evidence="2">
    <location>
        <begin position="5"/>
        <end position="486"/>
    </location>
</feature>
<dbReference type="InterPro" id="IPR028282">
    <property type="entry name" value="WASH-7_central"/>
</dbReference>
<dbReference type="InterPro" id="IPR028283">
    <property type="entry name" value="WASH-7_C"/>
</dbReference>
<dbReference type="Proteomes" id="UP000605970">
    <property type="component" value="Unassembled WGS sequence"/>
</dbReference>
<evidence type="ECO:0000313" key="4">
    <source>
        <dbReference type="EMBL" id="KAF7640356.1"/>
    </source>
</evidence>
<dbReference type="Pfam" id="PF14745">
    <property type="entry name" value="WASH-4_N"/>
    <property type="match status" value="1"/>
</dbReference>
<accession>A0A8T0A4X1</accession>
<evidence type="ECO:0000259" key="1">
    <source>
        <dbReference type="Pfam" id="PF14744"/>
    </source>
</evidence>
<name>A0A8T0A4X1_9BILA</name>
<dbReference type="OrthoDB" id="10261210at2759"/>
<sequence>MAQGLFESISLYDEVNNEDNSVLETIVDFLPFLQKLEQFVYTTRDLTENLLLQIHGFFTLGQNELKNYRIEQLPLTRMWRTIGELLSIFTVLDTMILAHPFLRDHWVALIRSVRLVQFNPAQFDLEGISSNRLQHLNALIERLDLVLMNGKILTNTCIKLTRFDYLSSNRQFIERFRLAIIQMLTNWQKHINSSENSIPDKKRLICILTLAKLYHHLLPEKQKPDKKMITKLCGIHKTLISFHLFADLIFIPFDFILKEIPGSINVIDNKISSSVKLVKECQLNKLLENLTKYVQTFSNSLSDWQKRMEEEFKENEELNDLIKLCDLLIEGVHLGERITRLLKYILNIHLAEQRPISKANIKLIFSLIQFVKTIVNTFMSNWNLIINCINYGCVHLSIFLLSIFESFIQLNNNSKQPFFANSLLNSALSLSQPISRRTLIMAGISLELANYNKTLKGNDVQIDEILEKLDILCNFSKVLSNSTDLSFLYWHRLSLMQAFCENLIQELSFNLSNEHFLGNINDFFSAINDCEHLVFSVQHCDQQHFLETFSNELYLIIKNNFLSKLCTEIENDLRLSYHQIQSSSFEQLEKLFSSPQNTQQQEKNSLNKFLLNLLQISRIKLGNCLIDVSDYVTNYLSSTFYNFSVIALHDSEAYNRMRILAKHRYGLNIEDHQLPTRCVDQGLDLITLLREEHMFKFLDEYSYDLDEQFFIERSSQSKQLSIVRIQQIVNSFKTHGIGILNPLINTSYKYMRSQFKLLSRYLSNEKIKLLLIREICFYRDSIDQLEQMYPMERAEKMTNTLRRYCHKIDNGPSLNIIERLRKIIFRIGNMIGLLRMLRSGILETFAPNIIFNFKNNQLMTNFVNNENKSDTNLLKINCAELCDQISQNINSYLSSNNDSIELLTSIFAREFRGNDKFSHFRDFFILIPALMLVQIEYISKCRACLSNRKISIIGDLSPNENEKFVFVEDGFSIGIAYILTLLNQQFFFNSLNWFDSVFNKINSEIIKCKNEQKSALKLKDESLARILALKQSQLNEQQDEFKRLMYSLNSSLTFLQANEVGDENIEETYFDDL</sequence>
<comment type="caution">
    <text evidence="4">The sequence shown here is derived from an EMBL/GenBank/DDBJ whole genome shotgun (WGS) entry which is preliminary data.</text>
</comment>
<dbReference type="GO" id="GO:0071203">
    <property type="term" value="C:WASH complex"/>
    <property type="evidence" value="ECO:0007669"/>
    <property type="project" value="InterPro"/>
</dbReference>
<feature type="domain" description="WASH complex subunit 7 central" evidence="1">
    <location>
        <begin position="487"/>
        <end position="851"/>
    </location>
</feature>
<gene>
    <name evidence="4" type="ORF">Mgra_00000175</name>
</gene>
<evidence type="ECO:0000313" key="5">
    <source>
        <dbReference type="Proteomes" id="UP000605970"/>
    </source>
</evidence>
<dbReference type="Pfam" id="PF14744">
    <property type="entry name" value="WASH-7_mid"/>
    <property type="match status" value="1"/>
</dbReference>
<dbReference type="PANTHER" id="PTHR31409">
    <property type="entry name" value="WASH COMPLEX SUBUNIT 4"/>
    <property type="match status" value="1"/>
</dbReference>
<dbReference type="EMBL" id="JABEBT010000001">
    <property type="protein sequence ID" value="KAF7640356.1"/>
    <property type="molecule type" value="Genomic_DNA"/>
</dbReference>
<keyword evidence="5" id="KW-1185">Reference proteome</keyword>
<feature type="domain" description="WASH complex subunit 7 C-terminal" evidence="3">
    <location>
        <begin position="879"/>
        <end position="1055"/>
    </location>
</feature>
<reference evidence="4" key="1">
    <citation type="journal article" date="2020" name="Ecol. Evol.">
        <title>Genome structure and content of the rice root-knot nematode (Meloidogyne graminicola).</title>
        <authorList>
            <person name="Phan N.T."/>
            <person name="Danchin E.G.J."/>
            <person name="Klopp C."/>
            <person name="Perfus-Barbeoch L."/>
            <person name="Kozlowski D.K."/>
            <person name="Koutsovoulos G.D."/>
            <person name="Lopez-Roques C."/>
            <person name="Bouchez O."/>
            <person name="Zahm M."/>
            <person name="Besnard G."/>
            <person name="Bellafiore S."/>
        </authorList>
    </citation>
    <scope>NUCLEOTIDE SEQUENCE</scope>
    <source>
        <strain evidence="4">VN-18</strain>
    </source>
</reference>
<dbReference type="InterPro" id="IPR027307">
    <property type="entry name" value="WASH7"/>
</dbReference>
<proteinExistence type="predicted"/>
<dbReference type="AlphaFoldDB" id="A0A8T0A4X1"/>
<dbReference type="GO" id="GO:0016197">
    <property type="term" value="P:endosomal transport"/>
    <property type="evidence" value="ECO:0007669"/>
    <property type="project" value="TreeGrafter"/>
</dbReference>
<dbReference type="Pfam" id="PF14746">
    <property type="entry name" value="WASH-7_C"/>
    <property type="match status" value="1"/>
</dbReference>
<dbReference type="PANTHER" id="PTHR31409:SF0">
    <property type="entry name" value="WASH COMPLEX SUBUNIT 4"/>
    <property type="match status" value="1"/>
</dbReference>